<comment type="caution">
    <text evidence="2">The sequence shown here is derived from an EMBL/GenBank/DDBJ whole genome shotgun (WGS) entry which is preliminary data.</text>
</comment>
<evidence type="ECO:0000256" key="1">
    <source>
        <dbReference type="SAM" id="Phobius"/>
    </source>
</evidence>
<dbReference type="InterPro" id="IPR011990">
    <property type="entry name" value="TPR-like_helical_dom_sf"/>
</dbReference>
<keyword evidence="1" id="KW-0472">Membrane</keyword>
<gene>
    <name evidence="2" type="ORF">GGR06_001565</name>
</gene>
<proteinExistence type="predicted"/>
<dbReference type="Proteomes" id="UP000560658">
    <property type="component" value="Unassembled WGS sequence"/>
</dbReference>
<dbReference type="AlphaFoldDB" id="A0A840CYX8"/>
<keyword evidence="1" id="KW-1133">Transmembrane helix</keyword>
<sequence length="362" mass="41439">MDNLRILLYLLLFSLAACHPEGSHVKQGLDKAAQLMGQDPDTAAILLESIQVDQMNEAQLAEYYLLRTQADEDKNVHHTSDEQIQKAVLYFEKHGNAYDKSKAYYYLACVESDLGRKEEAGTHFMEAIRLAALTEKYDHLTKVCKRCSLYYQRNGNFDEALEMERKAYASQLMLNDAKQQSPLLLSSALGVLGVLSLLLGVIWQKNRSVRSQLSFFKEEMLSKRVESDQLALQCTHLEEKYQSLQIQIYESSPVISKVRRLKERVHTPSKAFAFTENDWCELLQLQENIYGLVSKLKTMSPKLTEEDLRVCAFLREGIQPSCFADLMKSSSETLTRRISRIKTEKLPFADSKESLEEIVKSL</sequence>
<accession>A0A840CYX8</accession>
<evidence type="ECO:0000313" key="3">
    <source>
        <dbReference type="Proteomes" id="UP000560658"/>
    </source>
</evidence>
<dbReference type="RefSeq" id="WP_044161437.1">
    <property type="nucleotide sequence ID" value="NZ_JACIER010000005.1"/>
</dbReference>
<dbReference type="SUPFAM" id="SSF48452">
    <property type="entry name" value="TPR-like"/>
    <property type="match status" value="1"/>
</dbReference>
<dbReference type="Gene3D" id="1.25.40.10">
    <property type="entry name" value="Tetratricopeptide repeat domain"/>
    <property type="match status" value="1"/>
</dbReference>
<reference evidence="2" key="1">
    <citation type="submission" date="2020-08" db="EMBL/GenBank/DDBJ databases">
        <title>Genomic Encyclopedia of Type Strains, Phase IV (KMG-IV): sequencing the most valuable type-strain genomes for metagenomic binning, comparative biology and taxonomic classification.</title>
        <authorList>
            <person name="Goeker M."/>
        </authorList>
    </citation>
    <scope>NUCLEOTIDE SEQUENCE [LARGE SCALE GENOMIC DNA]</scope>
    <source>
        <strain evidence="2">DSM 105720</strain>
    </source>
</reference>
<dbReference type="EMBL" id="JACIER010000005">
    <property type="protein sequence ID" value="MBB4043779.1"/>
    <property type="molecule type" value="Genomic_DNA"/>
</dbReference>
<evidence type="ECO:0000313" key="2">
    <source>
        <dbReference type="EMBL" id="MBB4043779.1"/>
    </source>
</evidence>
<dbReference type="PROSITE" id="PS51257">
    <property type="entry name" value="PROKAR_LIPOPROTEIN"/>
    <property type="match status" value="1"/>
</dbReference>
<keyword evidence="1" id="KW-0812">Transmembrane</keyword>
<organism evidence="2 3">
    <name type="scientific">Bacteroides reticulotermitis</name>
    <dbReference type="NCBI Taxonomy" id="1133319"/>
    <lineage>
        <taxon>Bacteria</taxon>
        <taxon>Pseudomonadati</taxon>
        <taxon>Bacteroidota</taxon>
        <taxon>Bacteroidia</taxon>
        <taxon>Bacteroidales</taxon>
        <taxon>Bacteroidaceae</taxon>
        <taxon>Bacteroides</taxon>
    </lineage>
</organism>
<protein>
    <submittedName>
        <fullName evidence="2">Tetratricopeptide (TPR) repeat protein</fullName>
    </submittedName>
</protein>
<feature type="transmembrane region" description="Helical" evidence="1">
    <location>
        <begin position="183"/>
        <end position="203"/>
    </location>
</feature>
<name>A0A840CYX8_9BACE</name>
<keyword evidence="3" id="KW-1185">Reference proteome</keyword>